<keyword evidence="1 3" id="KW-0413">Isomerase</keyword>
<dbReference type="GO" id="GO:0009697">
    <property type="term" value="P:salicylic acid biosynthetic process"/>
    <property type="evidence" value="ECO:0007669"/>
    <property type="project" value="TreeGrafter"/>
</dbReference>
<dbReference type="EMBL" id="UOFW01000239">
    <property type="protein sequence ID" value="VAX08376.1"/>
    <property type="molecule type" value="Genomic_DNA"/>
</dbReference>
<dbReference type="InterPro" id="IPR036979">
    <property type="entry name" value="CM_dom_sf"/>
</dbReference>
<dbReference type="InterPro" id="IPR002701">
    <property type="entry name" value="CM_II_prokaryot"/>
</dbReference>
<dbReference type="EC" id="5.4.99.5" evidence="3"/>
<gene>
    <name evidence="3" type="ORF">MNBD_ALPHA03-1895</name>
</gene>
<evidence type="ECO:0000259" key="2">
    <source>
        <dbReference type="PROSITE" id="PS51168"/>
    </source>
</evidence>
<dbReference type="AlphaFoldDB" id="A0A3B1AQX3"/>
<dbReference type="NCBIfam" id="NF006691">
    <property type="entry name" value="PRK09239.1"/>
    <property type="match status" value="1"/>
</dbReference>
<dbReference type="InterPro" id="IPR010951">
    <property type="entry name" value="CM_bact"/>
</dbReference>
<sequence>MTDKDALTPDQQNDILTSFRDSIDNIDAALIHILAERFKVTKSVGEFKAKYGLSPADKDREQRQIDRLRSLSETAKLDPDFSEKFLHFIITEVIRHHEKFRDGSGE</sequence>
<dbReference type="SUPFAM" id="SSF48600">
    <property type="entry name" value="Chorismate mutase II"/>
    <property type="match status" value="1"/>
</dbReference>
<name>A0A3B1AQX3_9ZZZZ</name>
<dbReference type="NCBIfam" id="TIGR01795">
    <property type="entry name" value="CM_mono_cladeE"/>
    <property type="match status" value="1"/>
</dbReference>
<evidence type="ECO:0000256" key="1">
    <source>
        <dbReference type="ARBA" id="ARBA00023235"/>
    </source>
</evidence>
<dbReference type="InterPro" id="IPR051331">
    <property type="entry name" value="Chorismate_mutase-related"/>
</dbReference>
<protein>
    <submittedName>
        <fullName evidence="3">Chorismate mutase I</fullName>
        <ecNumber evidence="3">5.4.99.5</ecNumber>
    </submittedName>
</protein>
<dbReference type="GO" id="GO:0004106">
    <property type="term" value="F:chorismate mutase activity"/>
    <property type="evidence" value="ECO:0007669"/>
    <property type="project" value="UniProtKB-EC"/>
</dbReference>
<accession>A0A3B1AQX3</accession>
<dbReference type="PANTHER" id="PTHR38041:SF1">
    <property type="entry name" value="CHORISMATE MUTASE"/>
    <property type="match status" value="1"/>
</dbReference>
<dbReference type="Pfam" id="PF01817">
    <property type="entry name" value="CM_2"/>
    <property type="match status" value="1"/>
</dbReference>
<dbReference type="Gene3D" id="1.20.59.10">
    <property type="entry name" value="Chorismate mutase"/>
    <property type="match status" value="1"/>
</dbReference>
<dbReference type="GO" id="GO:0046417">
    <property type="term" value="P:chorismate metabolic process"/>
    <property type="evidence" value="ECO:0007669"/>
    <property type="project" value="InterPro"/>
</dbReference>
<reference evidence="3" key="1">
    <citation type="submission" date="2018-06" db="EMBL/GenBank/DDBJ databases">
        <authorList>
            <person name="Zhirakovskaya E."/>
        </authorList>
    </citation>
    <scope>NUCLEOTIDE SEQUENCE</scope>
</reference>
<proteinExistence type="predicted"/>
<dbReference type="PROSITE" id="PS51168">
    <property type="entry name" value="CHORISMATE_MUT_2"/>
    <property type="match status" value="1"/>
</dbReference>
<dbReference type="PANTHER" id="PTHR38041">
    <property type="entry name" value="CHORISMATE MUTASE"/>
    <property type="match status" value="1"/>
</dbReference>
<organism evidence="3">
    <name type="scientific">hydrothermal vent metagenome</name>
    <dbReference type="NCBI Taxonomy" id="652676"/>
    <lineage>
        <taxon>unclassified sequences</taxon>
        <taxon>metagenomes</taxon>
        <taxon>ecological metagenomes</taxon>
    </lineage>
</organism>
<feature type="domain" description="Chorismate mutase" evidence="2">
    <location>
        <begin position="10"/>
        <end position="101"/>
    </location>
</feature>
<evidence type="ECO:0000313" key="3">
    <source>
        <dbReference type="EMBL" id="VAX08376.1"/>
    </source>
</evidence>
<dbReference type="SMART" id="SM00830">
    <property type="entry name" value="CM_2"/>
    <property type="match status" value="1"/>
</dbReference>
<dbReference type="InterPro" id="IPR036263">
    <property type="entry name" value="Chorismate_II_sf"/>
</dbReference>